<evidence type="ECO:0000313" key="3">
    <source>
        <dbReference type="EMBL" id="CAB4709456.1"/>
    </source>
</evidence>
<organism evidence="4">
    <name type="scientific">freshwater metagenome</name>
    <dbReference type="NCBI Taxonomy" id="449393"/>
    <lineage>
        <taxon>unclassified sequences</taxon>
        <taxon>metagenomes</taxon>
        <taxon>ecological metagenomes</taxon>
    </lineage>
</organism>
<dbReference type="Gene3D" id="1.20.120.450">
    <property type="entry name" value="dinb family like domain"/>
    <property type="match status" value="1"/>
</dbReference>
<evidence type="ECO:0000313" key="4">
    <source>
        <dbReference type="EMBL" id="CAB4845118.1"/>
    </source>
</evidence>
<evidence type="ECO:0000256" key="1">
    <source>
        <dbReference type="ARBA" id="ARBA00022723"/>
    </source>
</evidence>
<gene>
    <name evidence="2" type="ORF">UFOPK2342_01286</name>
    <name evidence="3" type="ORF">UFOPK2423_01646</name>
    <name evidence="4" type="ORF">UFOPK3266_01416</name>
</gene>
<dbReference type="Pfam" id="PF05163">
    <property type="entry name" value="DinB"/>
    <property type="match status" value="1"/>
</dbReference>
<keyword evidence="1" id="KW-0479">Metal-binding</keyword>
<dbReference type="InterPro" id="IPR007837">
    <property type="entry name" value="DinB"/>
</dbReference>
<dbReference type="EMBL" id="CAFBAA010000047">
    <property type="protein sequence ID" value="CAB4845118.1"/>
    <property type="molecule type" value="Genomic_DNA"/>
</dbReference>
<evidence type="ECO:0000313" key="2">
    <source>
        <dbReference type="EMBL" id="CAB4682759.1"/>
    </source>
</evidence>
<dbReference type="AlphaFoldDB" id="A0A6J7BLS8"/>
<dbReference type="EMBL" id="CAEZXN010000065">
    <property type="protein sequence ID" value="CAB4709456.1"/>
    <property type="molecule type" value="Genomic_DNA"/>
</dbReference>
<proteinExistence type="predicted"/>
<accession>A0A6J7BLS8</accession>
<dbReference type="SUPFAM" id="SSF109854">
    <property type="entry name" value="DinB/YfiT-like putative metalloenzymes"/>
    <property type="match status" value="1"/>
</dbReference>
<protein>
    <submittedName>
        <fullName evidence="4">Unannotated protein</fullName>
    </submittedName>
</protein>
<sequence>MAWANQRVYASLGTLPDEALESFIVNPEWSAKRIIQHIVSGADWYVYCLTGGMWSEVPTPSVVADVPALAKMLADFDAAILSQSGLPDEYLTIKEEEKSWQNLRSTLLAQAVHHATEHRAQLIDALESKGFAPINLDDIDFWAFERFEKESSK</sequence>
<name>A0A6J7BLS8_9ZZZZ</name>
<dbReference type="GO" id="GO:0046872">
    <property type="term" value="F:metal ion binding"/>
    <property type="evidence" value="ECO:0007669"/>
    <property type="project" value="UniProtKB-KW"/>
</dbReference>
<reference evidence="4" key="1">
    <citation type="submission" date="2020-05" db="EMBL/GenBank/DDBJ databases">
        <authorList>
            <person name="Chiriac C."/>
            <person name="Salcher M."/>
            <person name="Ghai R."/>
            <person name="Kavagutti S V."/>
        </authorList>
    </citation>
    <scope>NUCLEOTIDE SEQUENCE</scope>
</reference>
<dbReference type="InterPro" id="IPR034660">
    <property type="entry name" value="DinB/YfiT-like"/>
</dbReference>
<dbReference type="EMBL" id="CAEZXB010000029">
    <property type="protein sequence ID" value="CAB4682759.1"/>
    <property type="molecule type" value="Genomic_DNA"/>
</dbReference>